<gene>
    <name evidence="2" type="ORF">ARMOST_17819</name>
</gene>
<keyword evidence="3" id="KW-1185">Reference proteome</keyword>
<keyword evidence="1" id="KW-0812">Transmembrane</keyword>
<dbReference type="EMBL" id="FUEG01000023">
    <property type="protein sequence ID" value="SJL14363.1"/>
    <property type="molecule type" value="Genomic_DNA"/>
</dbReference>
<protein>
    <submittedName>
        <fullName evidence="2">Uncharacterized protein</fullName>
    </submittedName>
</protein>
<feature type="transmembrane region" description="Helical" evidence="1">
    <location>
        <begin position="177"/>
        <end position="194"/>
    </location>
</feature>
<accession>A0A284S025</accession>
<dbReference type="AlphaFoldDB" id="A0A284S025"/>
<sequence>MALKYQSGNALVSRPVEQCLFGSYCAIQVFCLAPVINKYTTSEPNILLHTWTHSPPSTQNSPSSTSPKYLRQFPSVTGAKTISSQCLLMPMTGFQESEGTASWLKARTPPFGISQQPYNVAYGYKFACTPSTILMQRTFLFINGGVIRVFCGGGVKVVQIFERCEGGKPTLSLTFCYYYIIWLYTSPSIIRIIISSRKRCTFETQGVSLPNDFSTPSCENPSPLLPPYKKP</sequence>
<evidence type="ECO:0000313" key="2">
    <source>
        <dbReference type="EMBL" id="SJL14363.1"/>
    </source>
</evidence>
<organism evidence="2 3">
    <name type="scientific">Armillaria ostoyae</name>
    <name type="common">Armillaria root rot fungus</name>
    <dbReference type="NCBI Taxonomy" id="47428"/>
    <lineage>
        <taxon>Eukaryota</taxon>
        <taxon>Fungi</taxon>
        <taxon>Dikarya</taxon>
        <taxon>Basidiomycota</taxon>
        <taxon>Agaricomycotina</taxon>
        <taxon>Agaricomycetes</taxon>
        <taxon>Agaricomycetidae</taxon>
        <taxon>Agaricales</taxon>
        <taxon>Marasmiineae</taxon>
        <taxon>Physalacriaceae</taxon>
        <taxon>Armillaria</taxon>
    </lineage>
</organism>
<reference evidence="3" key="1">
    <citation type="journal article" date="2017" name="Nat. Ecol. Evol.">
        <title>Genome expansion and lineage-specific genetic innovations in the forest pathogenic fungi Armillaria.</title>
        <authorList>
            <person name="Sipos G."/>
            <person name="Prasanna A.N."/>
            <person name="Walter M.C."/>
            <person name="O'Connor E."/>
            <person name="Balint B."/>
            <person name="Krizsan K."/>
            <person name="Kiss B."/>
            <person name="Hess J."/>
            <person name="Varga T."/>
            <person name="Slot J."/>
            <person name="Riley R."/>
            <person name="Boka B."/>
            <person name="Rigling D."/>
            <person name="Barry K."/>
            <person name="Lee J."/>
            <person name="Mihaltcheva S."/>
            <person name="LaButti K."/>
            <person name="Lipzen A."/>
            <person name="Waldron R."/>
            <person name="Moloney N.M."/>
            <person name="Sperisen C."/>
            <person name="Kredics L."/>
            <person name="Vagvoelgyi C."/>
            <person name="Patrignani A."/>
            <person name="Fitzpatrick D."/>
            <person name="Nagy I."/>
            <person name="Doyle S."/>
            <person name="Anderson J.B."/>
            <person name="Grigoriev I.V."/>
            <person name="Gueldener U."/>
            <person name="Muensterkoetter M."/>
            <person name="Nagy L.G."/>
        </authorList>
    </citation>
    <scope>NUCLEOTIDE SEQUENCE [LARGE SCALE GENOMIC DNA]</scope>
    <source>
        <strain evidence="3">C18/9</strain>
    </source>
</reference>
<keyword evidence="1" id="KW-0472">Membrane</keyword>
<name>A0A284S025_ARMOS</name>
<evidence type="ECO:0000256" key="1">
    <source>
        <dbReference type="SAM" id="Phobius"/>
    </source>
</evidence>
<evidence type="ECO:0000313" key="3">
    <source>
        <dbReference type="Proteomes" id="UP000219338"/>
    </source>
</evidence>
<keyword evidence="1" id="KW-1133">Transmembrane helix</keyword>
<proteinExistence type="predicted"/>
<dbReference type="Proteomes" id="UP000219338">
    <property type="component" value="Unassembled WGS sequence"/>
</dbReference>